<keyword evidence="2" id="KW-0342">GTP-binding</keyword>
<evidence type="ECO:0000256" key="2">
    <source>
        <dbReference type="ARBA" id="ARBA00023134"/>
    </source>
</evidence>
<dbReference type="PRINTS" id="PR00449">
    <property type="entry name" value="RASTRNSFRMNG"/>
</dbReference>
<evidence type="ECO:0000313" key="3">
    <source>
        <dbReference type="Proteomes" id="UP000887578"/>
    </source>
</evidence>
<dbReference type="InterPro" id="IPR003578">
    <property type="entry name" value="Small_GTPase_Rho"/>
</dbReference>
<dbReference type="WBParaSite" id="PDA_v2.g27497.t1">
    <property type="protein sequence ID" value="PDA_v2.g27497.t1"/>
    <property type="gene ID" value="PDA_v2.g27497"/>
</dbReference>
<proteinExistence type="predicted"/>
<dbReference type="SMART" id="SM00174">
    <property type="entry name" value="RHO"/>
    <property type="match status" value="1"/>
</dbReference>
<organism evidence="3 4">
    <name type="scientific">Panagrolaimus davidi</name>
    <dbReference type="NCBI Taxonomy" id="227884"/>
    <lineage>
        <taxon>Eukaryota</taxon>
        <taxon>Metazoa</taxon>
        <taxon>Ecdysozoa</taxon>
        <taxon>Nematoda</taxon>
        <taxon>Chromadorea</taxon>
        <taxon>Rhabditida</taxon>
        <taxon>Tylenchina</taxon>
        <taxon>Panagrolaimomorpha</taxon>
        <taxon>Panagrolaimoidea</taxon>
        <taxon>Panagrolaimidae</taxon>
        <taxon>Panagrolaimus</taxon>
    </lineage>
</organism>
<dbReference type="AlphaFoldDB" id="A0A914Q7L3"/>
<keyword evidence="3" id="KW-1185">Reference proteome</keyword>
<dbReference type="SMART" id="SM00173">
    <property type="entry name" value="RAS"/>
    <property type="match status" value="1"/>
</dbReference>
<dbReference type="Proteomes" id="UP000887578">
    <property type="component" value="Unplaced"/>
</dbReference>
<dbReference type="Pfam" id="PF00071">
    <property type="entry name" value="Ras"/>
    <property type="match status" value="1"/>
</dbReference>
<dbReference type="SUPFAM" id="SSF52540">
    <property type="entry name" value="P-loop containing nucleoside triphosphate hydrolases"/>
    <property type="match status" value="1"/>
</dbReference>
<dbReference type="InterPro" id="IPR001806">
    <property type="entry name" value="Small_GTPase"/>
</dbReference>
<keyword evidence="1" id="KW-0547">Nucleotide-binding</keyword>
<sequence length="130" mass="14915">MQAIKCVVVVGDCEVGKTALLITYTTKKFPDMYYPTAFDNYSANVMVDGLPINLGLWQTVSQEDYDRLRPLSYPKTDCTKLDLREDKTIINELHDRGLAPISTKEGLRMSKEIKAVKYVECFFHTDPRWS</sequence>
<dbReference type="PROSITE" id="PS51420">
    <property type="entry name" value="RHO"/>
    <property type="match status" value="1"/>
</dbReference>
<dbReference type="PANTHER" id="PTHR24072">
    <property type="entry name" value="RHO FAMILY GTPASE"/>
    <property type="match status" value="1"/>
</dbReference>
<dbReference type="NCBIfam" id="TIGR00231">
    <property type="entry name" value="small_GTP"/>
    <property type="match status" value="1"/>
</dbReference>
<protein>
    <submittedName>
        <fullName evidence="4">Uncharacterized protein</fullName>
    </submittedName>
</protein>
<evidence type="ECO:0000313" key="4">
    <source>
        <dbReference type="WBParaSite" id="PDA_v2.g27497.t1"/>
    </source>
</evidence>
<dbReference type="InterPro" id="IPR005225">
    <property type="entry name" value="Small_GTP-bd"/>
</dbReference>
<dbReference type="GO" id="GO:0007264">
    <property type="term" value="P:small GTPase-mediated signal transduction"/>
    <property type="evidence" value="ECO:0007669"/>
    <property type="project" value="InterPro"/>
</dbReference>
<dbReference type="Gene3D" id="3.40.50.300">
    <property type="entry name" value="P-loop containing nucleotide triphosphate hydrolases"/>
    <property type="match status" value="2"/>
</dbReference>
<name>A0A914Q7L3_9BILA</name>
<reference evidence="4" key="1">
    <citation type="submission" date="2022-11" db="UniProtKB">
        <authorList>
            <consortium name="WormBaseParasite"/>
        </authorList>
    </citation>
    <scope>IDENTIFICATION</scope>
</reference>
<evidence type="ECO:0000256" key="1">
    <source>
        <dbReference type="ARBA" id="ARBA00022741"/>
    </source>
</evidence>
<accession>A0A914Q7L3</accession>
<dbReference type="InterPro" id="IPR027417">
    <property type="entry name" value="P-loop_NTPase"/>
</dbReference>
<dbReference type="GO" id="GO:0005525">
    <property type="term" value="F:GTP binding"/>
    <property type="evidence" value="ECO:0007669"/>
    <property type="project" value="UniProtKB-KW"/>
</dbReference>
<dbReference type="GO" id="GO:0003924">
    <property type="term" value="F:GTPase activity"/>
    <property type="evidence" value="ECO:0007669"/>
    <property type="project" value="InterPro"/>
</dbReference>